<evidence type="ECO:0000313" key="2">
    <source>
        <dbReference type="Proteomes" id="UP001201262"/>
    </source>
</evidence>
<dbReference type="AlphaFoldDB" id="A0AAD4PZ40"/>
<protein>
    <submittedName>
        <fullName evidence="1">Uncharacterized protein</fullName>
    </submittedName>
</protein>
<accession>A0AAD4PZ40</accession>
<dbReference type="Proteomes" id="UP001201262">
    <property type="component" value="Unassembled WGS sequence"/>
</dbReference>
<comment type="caution">
    <text evidence="1">The sequence shown here is derived from an EMBL/GenBank/DDBJ whole genome shotgun (WGS) entry which is preliminary data.</text>
</comment>
<reference evidence="1" key="1">
    <citation type="submission" date="2021-12" db="EMBL/GenBank/DDBJ databases">
        <title>Convergent genome expansion in fungi linked to evolution of root-endophyte symbiosis.</title>
        <authorList>
            <consortium name="DOE Joint Genome Institute"/>
            <person name="Ke Y.-H."/>
            <person name="Bonito G."/>
            <person name="Liao H.-L."/>
            <person name="Looney B."/>
            <person name="Rojas-Flechas A."/>
            <person name="Nash J."/>
            <person name="Hameed K."/>
            <person name="Schadt C."/>
            <person name="Martin F."/>
            <person name="Crous P.W."/>
            <person name="Miettinen O."/>
            <person name="Magnuson J.K."/>
            <person name="Labbe J."/>
            <person name="Jacobson D."/>
            <person name="Doktycz M.J."/>
            <person name="Veneault-Fourrey C."/>
            <person name="Kuo A."/>
            <person name="Mondo S."/>
            <person name="Calhoun S."/>
            <person name="Riley R."/>
            <person name="Ohm R."/>
            <person name="LaButti K."/>
            <person name="Andreopoulos B."/>
            <person name="Pangilinan J."/>
            <person name="Nolan M."/>
            <person name="Tritt A."/>
            <person name="Clum A."/>
            <person name="Lipzen A."/>
            <person name="Daum C."/>
            <person name="Barry K."/>
            <person name="Grigoriev I.V."/>
            <person name="Vilgalys R."/>
        </authorList>
    </citation>
    <scope>NUCLEOTIDE SEQUENCE</scope>
    <source>
        <strain evidence="1">PMI_201</strain>
    </source>
</reference>
<name>A0AAD4PZ40_9EURO</name>
<proteinExistence type="predicted"/>
<evidence type="ECO:0000313" key="1">
    <source>
        <dbReference type="EMBL" id="KAH8696022.1"/>
    </source>
</evidence>
<dbReference type="GeneID" id="70241583"/>
<feature type="non-terminal residue" evidence="1">
    <location>
        <position position="1"/>
    </location>
</feature>
<dbReference type="EMBL" id="JAJTJA010000007">
    <property type="protein sequence ID" value="KAH8696022.1"/>
    <property type="molecule type" value="Genomic_DNA"/>
</dbReference>
<organism evidence="1 2">
    <name type="scientific">Talaromyces proteolyticus</name>
    <dbReference type="NCBI Taxonomy" id="1131652"/>
    <lineage>
        <taxon>Eukaryota</taxon>
        <taxon>Fungi</taxon>
        <taxon>Dikarya</taxon>
        <taxon>Ascomycota</taxon>
        <taxon>Pezizomycotina</taxon>
        <taxon>Eurotiomycetes</taxon>
        <taxon>Eurotiomycetidae</taxon>
        <taxon>Eurotiales</taxon>
        <taxon>Trichocomaceae</taxon>
        <taxon>Talaromyces</taxon>
        <taxon>Talaromyces sect. Bacilispori</taxon>
    </lineage>
</organism>
<keyword evidence="2" id="KW-1185">Reference proteome</keyword>
<gene>
    <name evidence="1" type="ORF">BGW36DRAFT_296692</name>
</gene>
<sequence length="94" mass="10348">INETTRGFASIQKRVCLINGASRTTAAEALNIELHLLSIKLQLRTGVTRAISESLIRQYPESEIKLGGYIPMEVSLKSNPGLMGSTTDKCLYYC</sequence>
<dbReference type="RefSeq" id="XP_046070960.1">
    <property type="nucleotide sequence ID" value="XM_046211296.1"/>
</dbReference>